<gene>
    <name evidence="1" type="ORF">E0Z10_g2229</name>
</gene>
<reference evidence="1 2" key="1">
    <citation type="submission" date="2019-03" db="EMBL/GenBank/DDBJ databases">
        <title>Draft genome sequence of Xylaria hypoxylon DSM 108379, a ubiquitous saprotrophic-parasitic fungi on hardwood.</title>
        <authorList>
            <person name="Buettner E."/>
            <person name="Leonhardt S."/>
            <person name="Gebauer A.M."/>
            <person name="Liers C."/>
            <person name="Hofrichter M."/>
            <person name="Kellner H."/>
        </authorList>
    </citation>
    <scope>NUCLEOTIDE SEQUENCE [LARGE SCALE GENOMIC DNA]</scope>
    <source>
        <strain evidence="1 2">DSM 108379</strain>
    </source>
</reference>
<dbReference type="Proteomes" id="UP000297716">
    <property type="component" value="Unassembled WGS sequence"/>
</dbReference>
<keyword evidence="2" id="KW-1185">Reference proteome</keyword>
<protein>
    <submittedName>
        <fullName evidence="1">Uncharacterized protein</fullName>
    </submittedName>
</protein>
<dbReference type="OrthoDB" id="4342612at2759"/>
<comment type="caution">
    <text evidence="1">The sequence shown here is derived from an EMBL/GenBank/DDBJ whole genome shotgun (WGS) entry which is preliminary data.</text>
</comment>
<proteinExistence type="predicted"/>
<accession>A0A4Z0YQC0</accession>
<dbReference type="InterPro" id="IPR046670">
    <property type="entry name" value="DUF6540"/>
</dbReference>
<dbReference type="AlphaFoldDB" id="A0A4Z0YQC0"/>
<evidence type="ECO:0000313" key="2">
    <source>
        <dbReference type="Proteomes" id="UP000297716"/>
    </source>
</evidence>
<organism evidence="1 2">
    <name type="scientific">Xylaria hypoxylon</name>
    <dbReference type="NCBI Taxonomy" id="37992"/>
    <lineage>
        <taxon>Eukaryota</taxon>
        <taxon>Fungi</taxon>
        <taxon>Dikarya</taxon>
        <taxon>Ascomycota</taxon>
        <taxon>Pezizomycotina</taxon>
        <taxon>Sordariomycetes</taxon>
        <taxon>Xylariomycetidae</taxon>
        <taxon>Xylariales</taxon>
        <taxon>Xylariaceae</taxon>
        <taxon>Xylaria</taxon>
    </lineage>
</organism>
<evidence type="ECO:0000313" key="1">
    <source>
        <dbReference type="EMBL" id="TGJ86519.1"/>
    </source>
</evidence>
<sequence length="203" mass="22845">MRTRKIGETKWVTAPPANATISHASRNREYHNDANFVGWSRRVYPNGKREIWKQVEKPEAAVQQANNHLFLVRQYQSAGQPMHWSLAVAPENGGAGKVYQVKGDAVYMHYQHIDNVNIFVSNSYADSRQLCELDAKGEQWVTYVTSHVNPPRAVNQAMVRGNCQDWVVQVIQGLEDKSVVSQGSAASCTSWHDYQSNGARLFG</sequence>
<dbReference type="EMBL" id="SKBN01000026">
    <property type="protein sequence ID" value="TGJ86519.1"/>
    <property type="molecule type" value="Genomic_DNA"/>
</dbReference>
<name>A0A4Z0YQC0_9PEZI</name>
<dbReference type="Pfam" id="PF20174">
    <property type="entry name" value="DUF6540"/>
    <property type="match status" value="1"/>
</dbReference>